<dbReference type="PANTHER" id="PTHR31157:SF1">
    <property type="entry name" value="SCP DOMAIN-CONTAINING PROTEIN"/>
    <property type="match status" value="1"/>
</dbReference>
<keyword evidence="3" id="KW-0614">Plasmid</keyword>
<reference evidence="3 4" key="1">
    <citation type="submission" date="2017-10" db="EMBL/GenBank/DDBJ databases">
        <title>Analysis of the genome sequences of Rhizobium populations associated to common bean (phaseolus vulgaris).</title>
        <authorList>
            <person name="Bustos P."/>
            <person name="Santamaria R.I."/>
            <person name="Miranda-Sanchez F."/>
            <person name="Perez-Carrascal O."/>
            <person name="Juarez S."/>
            <person name="Lozano L."/>
            <person name="Martinez-Flores I."/>
            <person name="Vinuesa P."/>
            <person name="Martinez-Romero E."/>
            <person name="Cevallos M.A."/>
            <person name="Romero D."/>
            <person name="Davila G."/>
            <person name="Gonzalez V."/>
        </authorList>
    </citation>
    <scope>NUCLEOTIDE SEQUENCE [LARGE SCALE GENOMIC DNA]</scope>
    <source>
        <strain evidence="3 4">NXT3</strain>
        <plasmid evidence="4">Plasmid psfrenxt3c</plasmid>
    </source>
</reference>
<gene>
    <name evidence="3" type="ORF">NXT3_PC01276</name>
</gene>
<accession>A0A2L0HG02</accession>
<organism evidence="3 4">
    <name type="scientific">Rhizobium fredii</name>
    <name type="common">Sinorhizobium fredii</name>
    <dbReference type="NCBI Taxonomy" id="380"/>
    <lineage>
        <taxon>Bacteria</taxon>
        <taxon>Pseudomonadati</taxon>
        <taxon>Pseudomonadota</taxon>
        <taxon>Alphaproteobacteria</taxon>
        <taxon>Hyphomicrobiales</taxon>
        <taxon>Rhizobiaceae</taxon>
        <taxon>Sinorhizobium/Ensifer group</taxon>
        <taxon>Sinorhizobium</taxon>
    </lineage>
</organism>
<dbReference type="Proteomes" id="UP000239340">
    <property type="component" value="Plasmid pSfreNXT3c"/>
</dbReference>
<dbReference type="InterPro" id="IPR014044">
    <property type="entry name" value="CAP_dom"/>
</dbReference>
<sequence>MERWGDVLNQQGTTPRETYRLPQHSANEQYLLELINAERAKAGVQPLAFDNDLSEAAEGHSQWMLAADVFSHTGSGGSSSTQRIKAAGYVLQGSWATGENIAWATTRAPTGYQDEVKLLHTNLMNSSGHRANLLNPNFREVGLGVEVGDYGGRSSAFVTENFAKTGSDLFLTGVAFDDRDGDRFYDPGEGLGGITVTAKNSAGQLFKTTTSAAGGYDLALKPGTYTVTFSGANIATSTQTATIGTKNVKKDLIDPAMTSGTLSANAAAEGSAPMSTPVHTPVPSDASEGDGTPTSNAWLADFLKDSGDWDAVQSDRLTGSASDEASAPVAKNGDHLALALNGDQLHFQPSLETVGKADEIADLFEEMVANFAHGDSLPSRLADHSDDLQVPADVDATHDALADILVQMATARGSLNSDLFV</sequence>
<dbReference type="Gene3D" id="2.60.40.10">
    <property type="entry name" value="Immunoglobulins"/>
    <property type="match status" value="1"/>
</dbReference>
<dbReference type="PANTHER" id="PTHR31157">
    <property type="entry name" value="SCP DOMAIN-CONTAINING PROTEIN"/>
    <property type="match status" value="1"/>
</dbReference>
<dbReference type="InterPro" id="IPR013783">
    <property type="entry name" value="Ig-like_fold"/>
</dbReference>
<dbReference type="InterPro" id="IPR035940">
    <property type="entry name" value="CAP_sf"/>
</dbReference>
<evidence type="ECO:0000313" key="3">
    <source>
        <dbReference type="EMBL" id="AUX80428.1"/>
    </source>
</evidence>
<dbReference type="GO" id="GO:0030246">
    <property type="term" value="F:carbohydrate binding"/>
    <property type="evidence" value="ECO:0007669"/>
    <property type="project" value="InterPro"/>
</dbReference>
<dbReference type="InterPro" id="IPR013784">
    <property type="entry name" value="Carb-bd-like_fold"/>
</dbReference>
<feature type="domain" description="SCP" evidence="2">
    <location>
        <begin position="32"/>
        <end position="159"/>
    </location>
</feature>
<feature type="region of interest" description="Disordered" evidence="1">
    <location>
        <begin position="265"/>
        <end position="298"/>
    </location>
</feature>
<dbReference type="SUPFAM" id="SSF49452">
    <property type="entry name" value="Starch-binding domain-like"/>
    <property type="match status" value="1"/>
</dbReference>
<dbReference type="Pfam" id="PF00188">
    <property type="entry name" value="CAP"/>
    <property type="match status" value="1"/>
</dbReference>
<dbReference type="Pfam" id="PF13620">
    <property type="entry name" value="CarboxypepD_reg"/>
    <property type="match status" value="1"/>
</dbReference>
<dbReference type="SUPFAM" id="SSF55797">
    <property type="entry name" value="PR-1-like"/>
    <property type="match status" value="1"/>
</dbReference>
<protein>
    <submittedName>
        <fullName evidence="3">SCP-like extracellular protein</fullName>
    </submittedName>
</protein>
<dbReference type="CDD" id="cd05379">
    <property type="entry name" value="CAP_bacterial"/>
    <property type="match status" value="1"/>
</dbReference>
<dbReference type="AlphaFoldDB" id="A0A2L0HG02"/>
<evidence type="ECO:0000256" key="1">
    <source>
        <dbReference type="SAM" id="MobiDB-lite"/>
    </source>
</evidence>
<proteinExistence type="predicted"/>
<dbReference type="Gene3D" id="3.40.33.10">
    <property type="entry name" value="CAP"/>
    <property type="match status" value="1"/>
</dbReference>
<dbReference type="EMBL" id="CP024310">
    <property type="protein sequence ID" value="AUX80428.1"/>
    <property type="molecule type" value="Genomic_DNA"/>
</dbReference>
<name>A0A2L0HG02_RHIFR</name>
<dbReference type="RefSeq" id="WP_234828214.1">
    <property type="nucleotide sequence ID" value="NZ_CP024310.1"/>
</dbReference>
<geneLocation type="plasmid" evidence="4">
    <name>psfrenxt3c</name>
</geneLocation>
<evidence type="ECO:0000313" key="4">
    <source>
        <dbReference type="Proteomes" id="UP000239340"/>
    </source>
</evidence>
<evidence type="ECO:0000259" key="2">
    <source>
        <dbReference type="Pfam" id="PF00188"/>
    </source>
</evidence>